<proteinExistence type="predicted"/>
<dbReference type="Proteomes" id="UP001596494">
    <property type="component" value="Unassembled WGS sequence"/>
</dbReference>
<accession>A0ABW2K5N9</accession>
<evidence type="ECO:0000313" key="2">
    <source>
        <dbReference type="Proteomes" id="UP001596494"/>
    </source>
</evidence>
<sequence>MPKSKSKMFFIIASLPIILMGCSMQEGTFIQGDITEVNKESGDMDIEIEAWTTIGNAGSSTESYEFEKKPDAQTIRVSNPEKYEEGQKIEVKVIKNYEENVWDIDRLKFEVEKVN</sequence>
<dbReference type="RefSeq" id="WP_289216705.1">
    <property type="nucleotide sequence ID" value="NZ_JAPVRC010000007.1"/>
</dbReference>
<comment type="caution">
    <text evidence="1">The sequence shown here is derived from an EMBL/GenBank/DDBJ whole genome shotgun (WGS) entry which is preliminary data.</text>
</comment>
<evidence type="ECO:0008006" key="3">
    <source>
        <dbReference type="Google" id="ProtNLM"/>
    </source>
</evidence>
<protein>
    <recommendedName>
        <fullName evidence="3">Lipoprotein</fullName>
    </recommendedName>
</protein>
<reference evidence="2" key="1">
    <citation type="journal article" date="2019" name="Int. J. Syst. Evol. Microbiol.">
        <title>The Global Catalogue of Microorganisms (GCM) 10K type strain sequencing project: providing services to taxonomists for standard genome sequencing and annotation.</title>
        <authorList>
            <consortium name="The Broad Institute Genomics Platform"/>
            <consortium name="The Broad Institute Genome Sequencing Center for Infectious Disease"/>
            <person name="Wu L."/>
            <person name="Ma J."/>
        </authorList>
    </citation>
    <scope>NUCLEOTIDE SEQUENCE [LARGE SCALE GENOMIC DNA]</scope>
    <source>
        <strain evidence="2">CCUG 73951</strain>
    </source>
</reference>
<name>A0ABW2K5N9_9BACI</name>
<evidence type="ECO:0000313" key="1">
    <source>
        <dbReference type="EMBL" id="MFC7321472.1"/>
    </source>
</evidence>
<gene>
    <name evidence="1" type="ORF">ACFQMN_11315</name>
</gene>
<dbReference type="EMBL" id="JBHTBY010000009">
    <property type="protein sequence ID" value="MFC7321472.1"/>
    <property type="molecule type" value="Genomic_DNA"/>
</dbReference>
<keyword evidence="2" id="KW-1185">Reference proteome</keyword>
<dbReference type="PROSITE" id="PS51257">
    <property type="entry name" value="PROKAR_LIPOPROTEIN"/>
    <property type="match status" value="1"/>
</dbReference>
<organism evidence="1 2">
    <name type="scientific">Halobacillus campisalis</name>
    <dbReference type="NCBI Taxonomy" id="435909"/>
    <lineage>
        <taxon>Bacteria</taxon>
        <taxon>Bacillati</taxon>
        <taxon>Bacillota</taxon>
        <taxon>Bacilli</taxon>
        <taxon>Bacillales</taxon>
        <taxon>Bacillaceae</taxon>
        <taxon>Halobacillus</taxon>
    </lineage>
</organism>